<evidence type="ECO:0000313" key="2">
    <source>
        <dbReference type="EMBL" id="KAG0558325.1"/>
    </source>
</evidence>
<gene>
    <name evidence="2" type="ORF">KC19_10G019300</name>
</gene>
<dbReference type="PANTHER" id="PTHR27006">
    <property type="entry name" value="PROMASTIGOTE SURFACE ANTIGEN PROTEIN PSA"/>
    <property type="match status" value="1"/>
</dbReference>
<dbReference type="InterPro" id="IPR001245">
    <property type="entry name" value="Ser-Thr/Tyr_kinase_cat_dom"/>
</dbReference>
<protein>
    <recommendedName>
        <fullName evidence="1">Protein kinase domain-containing protein</fullName>
    </recommendedName>
</protein>
<dbReference type="InterPro" id="IPR000719">
    <property type="entry name" value="Prot_kinase_dom"/>
</dbReference>
<dbReference type="InterPro" id="IPR011009">
    <property type="entry name" value="Kinase-like_dom_sf"/>
</dbReference>
<dbReference type="SMART" id="SM00220">
    <property type="entry name" value="S_TKc"/>
    <property type="match status" value="1"/>
</dbReference>
<dbReference type="Pfam" id="PF00069">
    <property type="entry name" value="Pkinase"/>
    <property type="match status" value="2"/>
</dbReference>
<dbReference type="PANTHER" id="PTHR27006:SF606">
    <property type="entry name" value="INTERLEUKIN-1 RECEPTOR-ASSOCIATED KINASE 4"/>
    <property type="match status" value="1"/>
</dbReference>
<dbReference type="GO" id="GO:0005524">
    <property type="term" value="F:ATP binding"/>
    <property type="evidence" value="ECO:0007669"/>
    <property type="project" value="InterPro"/>
</dbReference>
<dbReference type="Gene3D" id="1.10.510.10">
    <property type="entry name" value="Transferase(Phosphotransferase) domain 1"/>
    <property type="match status" value="3"/>
</dbReference>
<evidence type="ECO:0000259" key="1">
    <source>
        <dbReference type="PROSITE" id="PS50011"/>
    </source>
</evidence>
<evidence type="ECO:0000313" key="3">
    <source>
        <dbReference type="Proteomes" id="UP000822688"/>
    </source>
</evidence>
<dbReference type="Pfam" id="PF07714">
    <property type="entry name" value="PK_Tyr_Ser-Thr"/>
    <property type="match status" value="1"/>
</dbReference>
<feature type="domain" description="Protein kinase" evidence="1">
    <location>
        <begin position="1"/>
        <end position="152"/>
    </location>
</feature>
<sequence>MPIHSGLKPTNILVIMDVVFEVSAQEYFSVKRIDFGLAKTEDHSQIVTSHCTTVGTEIYCAPDKDVILEEKFPRRSDVRSLGMMLSLILNGKPPSELTDGQKVSGLPGRIKKDWKPLELLEDCPDYSLMQERLELGNGGRPFSISEALDIMLQVAEGMLYLHEMQIVHCRDLKSLNILVKHMKATEVGINNVHVKVGTTRWMAPETIPLMNEDGHVESHREDLLKYPSKVDVYSYGMVCFEILTGIHAFPKPDERPRFDYICAELRHLKCAHYMSSTWTRAPRDFRIEEIKRMTKDFSVQNRIGGSNYPGKVYKGEMVDTGETVAVKCYEDIFLSYNYRNEMAVLPQLHHKNVVDYAGFCSEGEGILVFEYTENGSLDKWLFDDARKVKLTWRLRQDICLGVANGDHIPSSEAL</sequence>
<feature type="domain" description="Protein kinase" evidence="1">
    <location>
        <begin position="298"/>
        <end position="414"/>
    </location>
</feature>
<dbReference type="GO" id="GO:0004672">
    <property type="term" value="F:protein kinase activity"/>
    <property type="evidence" value="ECO:0007669"/>
    <property type="project" value="InterPro"/>
</dbReference>
<accession>A0A8T0GIB6</accession>
<name>A0A8T0GIB6_CERPU</name>
<dbReference type="AlphaFoldDB" id="A0A8T0GIB6"/>
<reference evidence="2" key="1">
    <citation type="submission" date="2020-06" db="EMBL/GenBank/DDBJ databases">
        <title>WGS assembly of Ceratodon purpureus strain R40.</title>
        <authorList>
            <person name="Carey S.B."/>
            <person name="Jenkins J."/>
            <person name="Shu S."/>
            <person name="Lovell J.T."/>
            <person name="Sreedasyam A."/>
            <person name="Maumus F."/>
            <person name="Tiley G.P."/>
            <person name="Fernandez-Pozo N."/>
            <person name="Barry K."/>
            <person name="Chen C."/>
            <person name="Wang M."/>
            <person name="Lipzen A."/>
            <person name="Daum C."/>
            <person name="Saski C.A."/>
            <person name="Payton A.C."/>
            <person name="Mcbreen J.C."/>
            <person name="Conrad R.E."/>
            <person name="Kollar L.M."/>
            <person name="Olsson S."/>
            <person name="Huttunen S."/>
            <person name="Landis J.B."/>
            <person name="Wickett N.J."/>
            <person name="Johnson M.G."/>
            <person name="Rensing S.A."/>
            <person name="Grimwood J."/>
            <person name="Schmutz J."/>
            <person name="Mcdaniel S.F."/>
        </authorList>
    </citation>
    <scope>NUCLEOTIDE SEQUENCE</scope>
    <source>
        <strain evidence="2">R40</strain>
    </source>
</reference>
<organism evidence="2 3">
    <name type="scientific">Ceratodon purpureus</name>
    <name type="common">Fire moss</name>
    <name type="synonym">Dicranum purpureum</name>
    <dbReference type="NCBI Taxonomy" id="3225"/>
    <lineage>
        <taxon>Eukaryota</taxon>
        <taxon>Viridiplantae</taxon>
        <taxon>Streptophyta</taxon>
        <taxon>Embryophyta</taxon>
        <taxon>Bryophyta</taxon>
        <taxon>Bryophytina</taxon>
        <taxon>Bryopsida</taxon>
        <taxon>Dicranidae</taxon>
        <taxon>Pseudoditrichales</taxon>
        <taxon>Ditrichaceae</taxon>
        <taxon>Ceratodon</taxon>
    </lineage>
</organism>
<comment type="caution">
    <text evidence="2">The sequence shown here is derived from an EMBL/GenBank/DDBJ whole genome shotgun (WGS) entry which is preliminary data.</text>
</comment>
<proteinExistence type="predicted"/>
<dbReference type="EMBL" id="CM026431">
    <property type="protein sequence ID" value="KAG0558325.1"/>
    <property type="molecule type" value="Genomic_DNA"/>
</dbReference>
<keyword evidence="3" id="KW-1185">Reference proteome</keyword>
<dbReference type="SUPFAM" id="SSF56112">
    <property type="entry name" value="Protein kinase-like (PK-like)"/>
    <property type="match status" value="3"/>
</dbReference>
<dbReference type="PROSITE" id="PS50011">
    <property type="entry name" value="PROTEIN_KINASE_DOM"/>
    <property type="match status" value="2"/>
</dbReference>
<dbReference type="Proteomes" id="UP000822688">
    <property type="component" value="Chromosome 10"/>
</dbReference>